<reference evidence="2" key="1">
    <citation type="submission" date="2023-03" db="EMBL/GenBank/DDBJ databases">
        <title>Massive genome expansion in bonnet fungi (Mycena s.s.) driven by repeated elements and novel gene families across ecological guilds.</title>
        <authorList>
            <consortium name="Lawrence Berkeley National Laboratory"/>
            <person name="Harder C.B."/>
            <person name="Miyauchi S."/>
            <person name="Viragh M."/>
            <person name="Kuo A."/>
            <person name="Thoen E."/>
            <person name="Andreopoulos B."/>
            <person name="Lu D."/>
            <person name="Skrede I."/>
            <person name="Drula E."/>
            <person name="Henrissat B."/>
            <person name="Morin E."/>
            <person name="Kohler A."/>
            <person name="Barry K."/>
            <person name="LaButti K."/>
            <person name="Morin E."/>
            <person name="Salamov A."/>
            <person name="Lipzen A."/>
            <person name="Mereny Z."/>
            <person name="Hegedus B."/>
            <person name="Baldrian P."/>
            <person name="Stursova M."/>
            <person name="Weitz H."/>
            <person name="Taylor A."/>
            <person name="Grigoriev I.V."/>
            <person name="Nagy L.G."/>
            <person name="Martin F."/>
            <person name="Kauserud H."/>
        </authorList>
    </citation>
    <scope>NUCLEOTIDE SEQUENCE</scope>
    <source>
        <strain evidence="2">CBHHK002</strain>
    </source>
</reference>
<feature type="region of interest" description="Disordered" evidence="1">
    <location>
        <begin position="273"/>
        <end position="296"/>
    </location>
</feature>
<evidence type="ECO:0000256" key="1">
    <source>
        <dbReference type="SAM" id="MobiDB-lite"/>
    </source>
</evidence>
<comment type="caution">
    <text evidence="2">The sequence shown here is derived from an EMBL/GenBank/DDBJ whole genome shotgun (WGS) entry which is preliminary data.</text>
</comment>
<name>A0AAD7F388_9AGAR</name>
<dbReference type="AlphaFoldDB" id="A0AAD7F388"/>
<evidence type="ECO:0000313" key="2">
    <source>
        <dbReference type="EMBL" id="KAJ7367172.1"/>
    </source>
</evidence>
<dbReference type="Proteomes" id="UP001218218">
    <property type="component" value="Unassembled WGS sequence"/>
</dbReference>
<gene>
    <name evidence="2" type="ORF">DFH08DRAFT_1072510</name>
</gene>
<feature type="compositionally biased region" description="Polar residues" evidence="1">
    <location>
        <begin position="287"/>
        <end position="296"/>
    </location>
</feature>
<keyword evidence="3" id="KW-1185">Reference proteome</keyword>
<evidence type="ECO:0000313" key="3">
    <source>
        <dbReference type="Proteomes" id="UP001218218"/>
    </source>
</evidence>
<dbReference type="EMBL" id="JARIHO010000002">
    <property type="protein sequence ID" value="KAJ7367172.1"/>
    <property type="molecule type" value="Genomic_DNA"/>
</dbReference>
<sequence length="296" mass="32990">MSSQSRLLDLPPELRGQIYDAVVALPLDCQIAGQTQRREQQTDPATAADTDRLSIPWLDLMLVCKLIAKELHHHVHRDASGNTTYELEVDNLMSSRGRDIAKKVTWRQIPCPPCRVRTLQAELVFISGTQFWGNGGPNPILSQLYQVLNSLIHRGPLLARQSPLGSNIHLDTLILHLRVVKPDPEKQPPHWPSPNEPVEKSKKRLRNGLEGYISMIVNRGVLFGAVDRIVCRSADDGDGDATKWDVHRKTIGDMGEWNRYQFNWGVPGSSSLEASGVLPEAVPKVEPSQSDAPDED</sequence>
<protein>
    <submittedName>
        <fullName evidence="2">Uncharacterized protein</fullName>
    </submittedName>
</protein>
<proteinExistence type="predicted"/>
<accession>A0AAD7F388</accession>
<organism evidence="2 3">
    <name type="scientific">Mycena albidolilacea</name>
    <dbReference type="NCBI Taxonomy" id="1033008"/>
    <lineage>
        <taxon>Eukaryota</taxon>
        <taxon>Fungi</taxon>
        <taxon>Dikarya</taxon>
        <taxon>Basidiomycota</taxon>
        <taxon>Agaricomycotina</taxon>
        <taxon>Agaricomycetes</taxon>
        <taxon>Agaricomycetidae</taxon>
        <taxon>Agaricales</taxon>
        <taxon>Marasmiineae</taxon>
        <taxon>Mycenaceae</taxon>
        <taxon>Mycena</taxon>
    </lineage>
</organism>